<dbReference type="GO" id="GO:0016740">
    <property type="term" value="F:transferase activity"/>
    <property type="evidence" value="ECO:0007669"/>
    <property type="project" value="UniProtKB-KW"/>
</dbReference>
<proteinExistence type="predicted"/>
<dbReference type="Pfam" id="PF00535">
    <property type="entry name" value="Glycos_transf_2"/>
    <property type="match status" value="1"/>
</dbReference>
<gene>
    <name evidence="2" type="ORF">CLV46_1410</name>
</gene>
<dbReference type="GO" id="GO:0044010">
    <property type="term" value="P:single-species biofilm formation"/>
    <property type="evidence" value="ECO:0007669"/>
    <property type="project" value="TreeGrafter"/>
</dbReference>
<dbReference type="AlphaFoldDB" id="A0A2M9CIW0"/>
<dbReference type="InterPro" id="IPR029044">
    <property type="entry name" value="Nucleotide-diphossugar_trans"/>
</dbReference>
<accession>A0A2M9CIW0</accession>
<dbReference type="PANTHER" id="PTHR43685:SF2">
    <property type="entry name" value="GLYCOSYLTRANSFERASE 2-LIKE DOMAIN-CONTAINING PROTEIN"/>
    <property type="match status" value="1"/>
</dbReference>
<dbReference type="InterPro" id="IPR001173">
    <property type="entry name" value="Glyco_trans_2-like"/>
</dbReference>
<dbReference type="InterPro" id="IPR050834">
    <property type="entry name" value="Glycosyltransf_2"/>
</dbReference>
<dbReference type="CDD" id="cd00761">
    <property type="entry name" value="Glyco_tranf_GTA_type"/>
    <property type="match status" value="1"/>
</dbReference>
<evidence type="ECO:0000313" key="2">
    <source>
        <dbReference type="EMBL" id="PJJ71856.1"/>
    </source>
</evidence>
<keyword evidence="2" id="KW-0808">Transferase</keyword>
<dbReference type="Proteomes" id="UP000228758">
    <property type="component" value="Unassembled WGS sequence"/>
</dbReference>
<keyword evidence="3" id="KW-1185">Reference proteome</keyword>
<dbReference type="RefSeq" id="WP_100364114.1">
    <property type="nucleotide sequence ID" value="NZ_PGFF01000001.1"/>
</dbReference>
<reference evidence="2 3" key="1">
    <citation type="submission" date="2017-11" db="EMBL/GenBank/DDBJ databases">
        <title>Genomic Encyclopedia of Archaeal and Bacterial Type Strains, Phase II (KMG-II): From Individual Species to Whole Genera.</title>
        <authorList>
            <person name="Goeker M."/>
        </authorList>
    </citation>
    <scope>NUCLEOTIDE SEQUENCE [LARGE SCALE GENOMIC DNA]</scope>
    <source>
        <strain evidence="2 3">DSM 27393</strain>
    </source>
</reference>
<feature type="domain" description="Glycosyltransferase 2-like" evidence="1">
    <location>
        <begin position="10"/>
        <end position="169"/>
    </location>
</feature>
<dbReference type="Gene3D" id="3.90.550.10">
    <property type="entry name" value="Spore Coat Polysaccharide Biosynthesis Protein SpsA, Chain A"/>
    <property type="match status" value="1"/>
</dbReference>
<organism evidence="2 3">
    <name type="scientific">Diaminobutyricimonas aerilata</name>
    <dbReference type="NCBI Taxonomy" id="1162967"/>
    <lineage>
        <taxon>Bacteria</taxon>
        <taxon>Bacillati</taxon>
        <taxon>Actinomycetota</taxon>
        <taxon>Actinomycetes</taxon>
        <taxon>Micrococcales</taxon>
        <taxon>Microbacteriaceae</taxon>
        <taxon>Diaminobutyricimonas</taxon>
    </lineage>
</organism>
<evidence type="ECO:0000259" key="1">
    <source>
        <dbReference type="Pfam" id="PF00535"/>
    </source>
</evidence>
<dbReference type="PANTHER" id="PTHR43685">
    <property type="entry name" value="GLYCOSYLTRANSFERASE"/>
    <property type="match status" value="1"/>
</dbReference>
<sequence length="331" mass="36152">MAEVTAPDVSVVLPVYNGAEYLDDAVRRLARQEGARIEIVVVDDGSGDDTERIGRALAAAGLVRYFRQPQNAGVAAARERAVREATGEYVWFVDADDRWADDAVATLLGEARRSGADVVVAGAHYVFPDGKDDKPVGSPRLNGPLTAEAAFRAFLRGELTGHLWNKLFRRERALDIIYTRARVHSDQAMVAQLLASAVRGVSVIPDLVYSYLLREGSIIRSGTRRAESLVLVGDAVRDAAGALDPAILASTDYEYYVQRFIVLSALKDATSQSYDDAAARALARQIRRRISLRGLRAVAARRDPKRLALLGAGRFAPPLYRFAMSRGRARA</sequence>
<dbReference type="EMBL" id="PGFF01000001">
    <property type="protein sequence ID" value="PJJ71856.1"/>
    <property type="molecule type" value="Genomic_DNA"/>
</dbReference>
<comment type="caution">
    <text evidence="2">The sequence shown here is derived from an EMBL/GenBank/DDBJ whole genome shotgun (WGS) entry which is preliminary data.</text>
</comment>
<dbReference type="OrthoDB" id="3171021at2"/>
<protein>
    <submittedName>
        <fullName evidence="2">Glycosyltransferase involved in cell wall biosynthesis</fullName>
    </submittedName>
</protein>
<name>A0A2M9CIW0_9MICO</name>
<dbReference type="SUPFAM" id="SSF53448">
    <property type="entry name" value="Nucleotide-diphospho-sugar transferases"/>
    <property type="match status" value="1"/>
</dbReference>
<evidence type="ECO:0000313" key="3">
    <source>
        <dbReference type="Proteomes" id="UP000228758"/>
    </source>
</evidence>